<proteinExistence type="predicted"/>
<dbReference type="Pfam" id="PF19026">
    <property type="entry name" value="UBA_HYPK"/>
    <property type="match status" value="1"/>
</dbReference>
<comment type="caution">
    <text evidence="2">The sequence shown here is derived from an EMBL/GenBank/DDBJ whole genome shotgun (WGS) entry which is preliminary data.</text>
</comment>
<dbReference type="EMBL" id="JARQWQ010000025">
    <property type="protein sequence ID" value="KAK2563363.1"/>
    <property type="molecule type" value="Genomic_DNA"/>
</dbReference>
<reference evidence="2" key="1">
    <citation type="journal article" date="2023" name="G3 (Bethesda)">
        <title>Whole genome assembly and annotation of the endangered Caribbean coral Acropora cervicornis.</title>
        <authorList>
            <person name="Selwyn J.D."/>
            <person name="Vollmer S.V."/>
        </authorList>
    </citation>
    <scope>NUCLEOTIDE SEQUENCE</scope>
    <source>
        <strain evidence="2">K2</strain>
    </source>
</reference>
<dbReference type="Gene3D" id="3.10.20.90">
    <property type="entry name" value="Phosphatidylinositol 3-kinase Catalytic Subunit, Chain A, domain 1"/>
    <property type="match status" value="1"/>
</dbReference>
<dbReference type="Proteomes" id="UP001249851">
    <property type="component" value="Unassembled WGS sequence"/>
</dbReference>
<gene>
    <name evidence="2" type="ORF">P5673_013050</name>
</gene>
<name>A0AAD9QLA1_ACRCE</name>
<evidence type="ECO:0000259" key="1">
    <source>
        <dbReference type="Pfam" id="PF19026"/>
    </source>
</evidence>
<accession>A0AAD9QLA1</accession>
<keyword evidence="3" id="KW-1185">Reference proteome</keyword>
<evidence type="ECO:0000313" key="3">
    <source>
        <dbReference type="Proteomes" id="UP001249851"/>
    </source>
</evidence>
<reference evidence="2" key="2">
    <citation type="journal article" date="2023" name="Science">
        <title>Genomic signatures of disease resistance in endangered staghorn corals.</title>
        <authorList>
            <person name="Vollmer S.V."/>
            <person name="Selwyn J.D."/>
            <person name="Despard B.A."/>
            <person name="Roesel C.L."/>
        </authorList>
    </citation>
    <scope>NUCLEOTIDE SEQUENCE</scope>
    <source>
        <strain evidence="2">K2</strain>
    </source>
</reference>
<protein>
    <recommendedName>
        <fullName evidence="1">Nascent polypeptide-associated complex subunit alpha-like UBA domain-containing protein</fullName>
    </recommendedName>
</protein>
<dbReference type="AlphaFoldDB" id="A0AAD9QLA1"/>
<feature type="domain" description="Nascent polypeptide-associated complex subunit alpha-like UBA" evidence="1">
    <location>
        <begin position="173"/>
        <end position="206"/>
    </location>
</feature>
<evidence type="ECO:0000313" key="2">
    <source>
        <dbReference type="EMBL" id="KAK2563363.1"/>
    </source>
</evidence>
<sequence>MKHWQQHKAVCHELRKEITVQKHDSRVLDSKQKALLNIEGDNKQVGFYEKSPCEESIPAEFKKCNGETSEVNTLSGKLVDFCPGGQKTENACKESRVTIIVKHNKCKHELSVQKELPGKASLQVISNALCIPVSKLKLIHKGKMATSDNIHGMLFDRALFLAFGEVSESEEGLEKTDIDLIVKQLDVERNLAVKILRKTGNVLDAILEIGNL</sequence>
<organism evidence="2 3">
    <name type="scientific">Acropora cervicornis</name>
    <name type="common">Staghorn coral</name>
    <dbReference type="NCBI Taxonomy" id="6130"/>
    <lineage>
        <taxon>Eukaryota</taxon>
        <taxon>Metazoa</taxon>
        <taxon>Cnidaria</taxon>
        <taxon>Anthozoa</taxon>
        <taxon>Hexacorallia</taxon>
        <taxon>Scleractinia</taxon>
        <taxon>Astrocoeniina</taxon>
        <taxon>Acroporidae</taxon>
        <taxon>Acropora</taxon>
    </lineage>
</organism>
<dbReference type="InterPro" id="IPR044034">
    <property type="entry name" value="NAC-like_UBA"/>
</dbReference>